<gene>
    <name evidence="4" type="ORF">GALMADRAFT_225118</name>
</gene>
<reference evidence="5" key="1">
    <citation type="journal article" date="2014" name="Proc. Natl. Acad. Sci. U.S.A.">
        <title>Extensive sampling of basidiomycete genomes demonstrates inadequacy of the white-rot/brown-rot paradigm for wood decay fungi.</title>
        <authorList>
            <person name="Riley R."/>
            <person name="Salamov A.A."/>
            <person name="Brown D.W."/>
            <person name="Nagy L.G."/>
            <person name="Floudas D."/>
            <person name="Held B.W."/>
            <person name="Levasseur A."/>
            <person name="Lombard V."/>
            <person name="Morin E."/>
            <person name="Otillar R."/>
            <person name="Lindquist E.A."/>
            <person name="Sun H."/>
            <person name="LaButti K.M."/>
            <person name="Schmutz J."/>
            <person name="Jabbour D."/>
            <person name="Luo H."/>
            <person name="Baker S.E."/>
            <person name="Pisabarro A.G."/>
            <person name="Walton J.D."/>
            <person name="Blanchette R.A."/>
            <person name="Henrissat B."/>
            <person name="Martin F."/>
            <person name="Cullen D."/>
            <person name="Hibbett D.S."/>
            <person name="Grigoriev I.V."/>
        </authorList>
    </citation>
    <scope>NUCLEOTIDE SEQUENCE [LARGE SCALE GENOMIC DNA]</scope>
    <source>
        <strain evidence="5">CBS 339.88</strain>
    </source>
</reference>
<dbReference type="AlphaFoldDB" id="A0A067TDE1"/>
<proteinExistence type="predicted"/>
<feature type="domain" description="Trafficking protein particle complex II-specific subunit 65 IgD3" evidence="3">
    <location>
        <begin position="732"/>
        <end position="790"/>
    </location>
</feature>
<feature type="compositionally biased region" description="Polar residues" evidence="2">
    <location>
        <begin position="582"/>
        <end position="593"/>
    </location>
</feature>
<evidence type="ECO:0000313" key="4">
    <source>
        <dbReference type="EMBL" id="KDR76963.1"/>
    </source>
</evidence>
<dbReference type="EMBL" id="KL142377">
    <property type="protein sequence ID" value="KDR76963.1"/>
    <property type="molecule type" value="Genomic_DNA"/>
</dbReference>
<dbReference type="InterPro" id="IPR024662">
    <property type="entry name" value="Trs65"/>
</dbReference>
<dbReference type="GO" id="GO:0006891">
    <property type="term" value="P:intra-Golgi vesicle-mediated transport"/>
    <property type="evidence" value="ECO:0007669"/>
    <property type="project" value="InterPro"/>
</dbReference>
<evidence type="ECO:0000256" key="2">
    <source>
        <dbReference type="SAM" id="MobiDB-lite"/>
    </source>
</evidence>
<keyword evidence="5" id="KW-1185">Reference proteome</keyword>
<protein>
    <recommendedName>
        <fullName evidence="3">Trafficking protein particle complex II-specific subunit 65 IgD3 domain-containing protein</fullName>
    </recommendedName>
</protein>
<name>A0A067TDE1_GALM3</name>
<dbReference type="Pfam" id="PF12735">
    <property type="entry name" value="IgD3_Trs65"/>
    <property type="match status" value="1"/>
</dbReference>
<dbReference type="HOGENOM" id="CLU_006972_0_0_1"/>
<feature type="coiled-coil region" evidence="1">
    <location>
        <begin position="223"/>
        <end position="250"/>
    </location>
</feature>
<keyword evidence="1" id="KW-0175">Coiled coil</keyword>
<accession>A0A067TDE1</accession>
<dbReference type="PANTHER" id="PTHR28159">
    <property type="entry name" value="TRAFFICKING PROTEIN PARTICLE COMPLEX II-SPECIFIC SUBUNIT 65"/>
    <property type="match status" value="1"/>
</dbReference>
<feature type="region of interest" description="Disordered" evidence="2">
    <location>
        <begin position="96"/>
        <end position="118"/>
    </location>
</feature>
<sequence>MPATADQDRKYTTSEGTILVANIWGSNTADDSPDSFALLWSEKDKGWVAVYRMAITVSFLRLTFNSPLLCLTVSATLREKPIATHPKHPLAQFLASAGERRHSSPGSPKDPSPNEQGDEEDVILLDGLEEVNLLEGLLAGPTFARLGASEVNLPSLRLGTVSRQKLFSLPPVLVDSPVQPSPSPMTAVRKSHPTLRKSYRKTLHTVSGFRVRMRTVFVPYVLLPETEGTIDDLDEEKKEQERREAGSEERTVVLCVEVENSGDLGMTAGFMVEKVDVSIGGEGARATLIGWGDHGFTPNAAENTFPLRIGPLAQYNLLYAVTFIRSPEDIDGFSFARGASDNGISPELQRAVTINIFGKPYFPSSSFSRALIPDEESLSFPTRTFSSRWNCVLDLTAQQGPVSEIMDPNDPSAGYPSILPEPASPFPVYAMYSGNTGTPGAYMSGSATPQYSATAGSRRFTLVPGANFAGRTVKNITPTKSFLKPDIGRDQSPLNTGRGSSSLVPMSNPGSAAQYFRSPTTYSAPPPPPMPMPSQIPPPLRITPEFEEEYGGMLGIPRGMDTPITPAYPAFPSKSALPPTPTSQGPVASSTHGNVGLSVEIRRERGVGADYGPGALPQTPLPFVSGAFGEQKMLAKLQGASASGESIVVSVGLMPVPYEKEKKNRAEVGLGPGKIYPLDIFTLDIFVFNQSVWPRRFEVTCPERRRRRRGGAELGVYDGGSDAVRKMGYPGVLPLDSRIRIGPLRPSACQSVRMDFLAVSPGVHSIDTLTLTDVESGFSTNLRSVLDVVVHDPND</sequence>
<evidence type="ECO:0000259" key="3">
    <source>
        <dbReference type="Pfam" id="PF12735"/>
    </source>
</evidence>
<dbReference type="InterPro" id="IPR055420">
    <property type="entry name" value="IgD3_Trs65"/>
</dbReference>
<dbReference type="GO" id="GO:0005802">
    <property type="term" value="C:trans-Golgi network"/>
    <property type="evidence" value="ECO:0007669"/>
    <property type="project" value="TreeGrafter"/>
</dbReference>
<organism evidence="4 5">
    <name type="scientific">Galerina marginata (strain CBS 339.88)</name>
    <dbReference type="NCBI Taxonomy" id="685588"/>
    <lineage>
        <taxon>Eukaryota</taxon>
        <taxon>Fungi</taxon>
        <taxon>Dikarya</taxon>
        <taxon>Basidiomycota</taxon>
        <taxon>Agaricomycotina</taxon>
        <taxon>Agaricomycetes</taxon>
        <taxon>Agaricomycetidae</taxon>
        <taxon>Agaricales</taxon>
        <taxon>Agaricineae</taxon>
        <taxon>Strophariaceae</taxon>
        <taxon>Galerina</taxon>
    </lineage>
</organism>
<evidence type="ECO:0000313" key="5">
    <source>
        <dbReference type="Proteomes" id="UP000027222"/>
    </source>
</evidence>
<feature type="region of interest" description="Disordered" evidence="2">
    <location>
        <begin position="571"/>
        <end position="595"/>
    </location>
</feature>
<dbReference type="GO" id="GO:1990071">
    <property type="term" value="C:TRAPPII protein complex"/>
    <property type="evidence" value="ECO:0007669"/>
    <property type="project" value="InterPro"/>
</dbReference>
<dbReference type="STRING" id="685588.A0A067TDE1"/>
<dbReference type="OrthoDB" id="24630at2759"/>
<dbReference type="Proteomes" id="UP000027222">
    <property type="component" value="Unassembled WGS sequence"/>
</dbReference>
<evidence type="ECO:0000256" key="1">
    <source>
        <dbReference type="SAM" id="Coils"/>
    </source>
</evidence>
<feature type="region of interest" description="Disordered" evidence="2">
    <location>
        <begin position="480"/>
        <end position="529"/>
    </location>
</feature>
<feature type="compositionally biased region" description="Polar residues" evidence="2">
    <location>
        <begin position="492"/>
        <end position="523"/>
    </location>
</feature>
<dbReference type="PANTHER" id="PTHR28159:SF1">
    <property type="entry name" value="TRAFFICKING PROTEIN PARTICLE COMPLEX II-SPECIFIC SUBUNIT 65"/>
    <property type="match status" value="1"/>
</dbReference>